<keyword evidence="2" id="KW-1003">Cell membrane</keyword>
<keyword evidence="10" id="KW-1185">Reference proteome</keyword>
<dbReference type="Pfam" id="PF08478">
    <property type="entry name" value="POTRA_1"/>
    <property type="match status" value="1"/>
</dbReference>
<keyword evidence="5" id="KW-1133">Transmembrane helix</keyword>
<dbReference type="KEGG" id="cvt:B843_08945"/>
<keyword evidence="6" id="KW-0472">Membrane</keyword>
<dbReference type="eggNOG" id="COG1589">
    <property type="taxonomic scope" value="Bacteria"/>
</dbReference>
<evidence type="ECO:0000256" key="3">
    <source>
        <dbReference type="ARBA" id="ARBA00022618"/>
    </source>
</evidence>
<organism evidence="9 10">
    <name type="scientific">Corynebacterium vitaeruminis DSM 20294</name>
    <dbReference type="NCBI Taxonomy" id="1224164"/>
    <lineage>
        <taxon>Bacteria</taxon>
        <taxon>Bacillati</taxon>
        <taxon>Actinomycetota</taxon>
        <taxon>Actinomycetes</taxon>
        <taxon>Mycobacteriales</taxon>
        <taxon>Corynebacteriaceae</taxon>
        <taxon>Corynebacterium</taxon>
    </lineage>
</organism>
<evidence type="ECO:0000256" key="5">
    <source>
        <dbReference type="ARBA" id="ARBA00022989"/>
    </source>
</evidence>
<gene>
    <name evidence="9" type="ORF">B843_08945</name>
</gene>
<evidence type="ECO:0000256" key="1">
    <source>
        <dbReference type="ARBA" id="ARBA00004370"/>
    </source>
</evidence>
<dbReference type="PANTHER" id="PTHR37820">
    <property type="entry name" value="CELL DIVISION PROTEIN DIVIB"/>
    <property type="match status" value="1"/>
</dbReference>
<dbReference type="Pfam" id="PF03799">
    <property type="entry name" value="FtsQ_DivIB_C"/>
    <property type="match status" value="1"/>
</dbReference>
<evidence type="ECO:0000313" key="10">
    <source>
        <dbReference type="Proteomes" id="UP000019222"/>
    </source>
</evidence>
<proteinExistence type="predicted"/>
<dbReference type="Gene3D" id="3.10.20.310">
    <property type="entry name" value="membrane protein fhac"/>
    <property type="match status" value="1"/>
</dbReference>
<dbReference type="AlphaFoldDB" id="W5Y2M3"/>
<keyword evidence="7" id="KW-0131">Cell cycle</keyword>
<feature type="domain" description="POTRA" evidence="8">
    <location>
        <begin position="30"/>
        <end position="98"/>
    </location>
</feature>
<evidence type="ECO:0000256" key="2">
    <source>
        <dbReference type="ARBA" id="ARBA00022475"/>
    </source>
</evidence>
<dbReference type="STRING" id="1224164.B843_08945"/>
<evidence type="ECO:0000256" key="7">
    <source>
        <dbReference type="ARBA" id="ARBA00023306"/>
    </source>
</evidence>
<evidence type="ECO:0000313" key="9">
    <source>
        <dbReference type="EMBL" id="AHI23174.1"/>
    </source>
</evidence>
<dbReference type="InterPro" id="IPR050487">
    <property type="entry name" value="FtsQ_DivIB"/>
</dbReference>
<dbReference type="InterPro" id="IPR005548">
    <property type="entry name" value="Cell_div_FtsQ/DivIB_C"/>
</dbReference>
<sequence length="220" mass="22916">MRARKKPLIAAAIVILLVALAAAAWFVPVFKVGGFKVEGQVNTAVEDIEAATGVAVGDNLLRVNAQSAARGVSALPWVESVSVSKSYPSTLHVEVHERTAAMYAKRSDGSHLIDSTGQAFLIADPPAGTPEVTGQNDDNQEVFAAVASALGALDDATRAQVTAVQAPSQYEITLQIGPDKKVYWGSVDNAADKAVATKVALTRPEASLDVSGAPTIAIKR</sequence>
<dbReference type="GO" id="GO:0005886">
    <property type="term" value="C:plasma membrane"/>
    <property type="evidence" value="ECO:0007669"/>
    <property type="project" value="TreeGrafter"/>
</dbReference>
<dbReference type="PATRIC" id="fig|1224164.3.peg.1806"/>
<dbReference type="Proteomes" id="UP000019222">
    <property type="component" value="Chromosome"/>
</dbReference>
<evidence type="ECO:0000256" key="4">
    <source>
        <dbReference type="ARBA" id="ARBA00022692"/>
    </source>
</evidence>
<dbReference type="RefSeq" id="WP_025253190.1">
    <property type="nucleotide sequence ID" value="NZ_CP004353.1"/>
</dbReference>
<dbReference type="EMBL" id="CP004353">
    <property type="protein sequence ID" value="AHI23174.1"/>
    <property type="molecule type" value="Genomic_DNA"/>
</dbReference>
<evidence type="ECO:0000259" key="8">
    <source>
        <dbReference type="PROSITE" id="PS51779"/>
    </source>
</evidence>
<dbReference type="PANTHER" id="PTHR37820:SF1">
    <property type="entry name" value="CELL DIVISION PROTEIN FTSQ"/>
    <property type="match status" value="1"/>
</dbReference>
<dbReference type="InterPro" id="IPR013685">
    <property type="entry name" value="POTRA_FtsQ_type"/>
</dbReference>
<dbReference type="PROSITE" id="PS51779">
    <property type="entry name" value="POTRA"/>
    <property type="match status" value="1"/>
</dbReference>
<keyword evidence="4" id="KW-0812">Transmembrane</keyword>
<comment type="subcellular location">
    <subcellularLocation>
        <location evidence="1">Membrane</location>
    </subcellularLocation>
</comment>
<reference evidence="9 10" key="1">
    <citation type="submission" date="2013-02" db="EMBL/GenBank/DDBJ databases">
        <title>The complete genome sequence of Corynebacterium vitaeruminis DSM 20294.</title>
        <authorList>
            <person name="Ruckert C."/>
            <person name="Albersmeier A."/>
            <person name="Kalinowski J."/>
        </authorList>
    </citation>
    <scope>NUCLEOTIDE SEQUENCE [LARGE SCALE GENOMIC DNA]</scope>
    <source>
        <strain evidence="10">ATCC 10234</strain>
    </source>
</reference>
<dbReference type="HOGENOM" id="CLU_047677_1_1_11"/>
<protein>
    <submittedName>
        <fullName evidence="9">Cell division protein</fullName>
    </submittedName>
</protein>
<evidence type="ECO:0000256" key="6">
    <source>
        <dbReference type="ARBA" id="ARBA00023136"/>
    </source>
</evidence>
<dbReference type="InterPro" id="IPR034746">
    <property type="entry name" value="POTRA"/>
</dbReference>
<keyword evidence="3 9" id="KW-0132">Cell division</keyword>
<name>W5Y2M3_9CORY</name>
<accession>W5Y2M3</accession>
<dbReference type="GO" id="GO:0051301">
    <property type="term" value="P:cell division"/>
    <property type="evidence" value="ECO:0007669"/>
    <property type="project" value="UniProtKB-KW"/>
</dbReference>